<keyword evidence="6" id="KW-1185">Reference proteome</keyword>
<proteinExistence type="predicted"/>
<reference evidence="5 6" key="1">
    <citation type="submission" date="2019-12" db="EMBL/GenBank/DDBJ databases">
        <authorList>
            <person name="Li M."/>
        </authorList>
    </citation>
    <scope>NUCLEOTIDE SEQUENCE [LARGE SCALE GENOMIC DNA]</scope>
    <source>
        <strain evidence="5 6">GBMRC 2024</strain>
    </source>
</reference>
<dbReference type="AlphaFoldDB" id="A0A6L7G3J6"/>
<evidence type="ECO:0000313" key="5">
    <source>
        <dbReference type="EMBL" id="MXN17193.1"/>
    </source>
</evidence>
<feature type="domain" description="HTH gntR-type" evidence="4">
    <location>
        <begin position="16"/>
        <end position="83"/>
    </location>
</feature>
<dbReference type="EMBL" id="WUMU01000003">
    <property type="protein sequence ID" value="MXN17193.1"/>
    <property type="molecule type" value="Genomic_DNA"/>
</dbReference>
<dbReference type="GO" id="GO:0003700">
    <property type="term" value="F:DNA-binding transcription factor activity"/>
    <property type="evidence" value="ECO:0007669"/>
    <property type="project" value="InterPro"/>
</dbReference>
<dbReference type="GO" id="GO:0003677">
    <property type="term" value="F:DNA binding"/>
    <property type="evidence" value="ECO:0007669"/>
    <property type="project" value="UniProtKB-KW"/>
</dbReference>
<dbReference type="Pfam" id="PF07729">
    <property type="entry name" value="FCD"/>
    <property type="match status" value="1"/>
</dbReference>
<dbReference type="Gene3D" id="1.10.10.10">
    <property type="entry name" value="Winged helix-like DNA-binding domain superfamily/Winged helix DNA-binding domain"/>
    <property type="match status" value="1"/>
</dbReference>
<evidence type="ECO:0000256" key="2">
    <source>
        <dbReference type="ARBA" id="ARBA00023125"/>
    </source>
</evidence>
<dbReference type="Pfam" id="PF00392">
    <property type="entry name" value="GntR"/>
    <property type="match status" value="1"/>
</dbReference>
<dbReference type="PROSITE" id="PS50949">
    <property type="entry name" value="HTH_GNTR"/>
    <property type="match status" value="1"/>
</dbReference>
<dbReference type="InterPro" id="IPR036388">
    <property type="entry name" value="WH-like_DNA-bd_sf"/>
</dbReference>
<dbReference type="SMART" id="SM00345">
    <property type="entry name" value="HTH_GNTR"/>
    <property type="match status" value="1"/>
</dbReference>
<sequence>MRAELSIPSFNAAPRKSLVSHVETQIRDALIEGRMAPGTRLVTKDLASSLDVSITPAREALVRFVASGVLSAEPAASFRVPSFDAAGYRELSVIRKRVEGLAAEMASENITDADIASLDNQLASLERACAGADMHIALKANHEFRFAFYAFAKMPTLLDVIDTLWLRAGPGHNMLFIEAGQTFDPAPYRTLIEALRRHDADGARAIIEDVIDALSDAVVARLRAEDSRTA</sequence>
<keyword evidence="1" id="KW-0805">Transcription regulation</keyword>
<dbReference type="SMART" id="SM00895">
    <property type="entry name" value="FCD"/>
    <property type="match status" value="1"/>
</dbReference>
<dbReference type="PANTHER" id="PTHR43537">
    <property type="entry name" value="TRANSCRIPTIONAL REGULATOR, GNTR FAMILY"/>
    <property type="match status" value="1"/>
</dbReference>
<dbReference type="SUPFAM" id="SSF46785">
    <property type="entry name" value="Winged helix' DNA-binding domain"/>
    <property type="match status" value="1"/>
</dbReference>
<dbReference type="InterPro" id="IPR000524">
    <property type="entry name" value="Tscrpt_reg_HTH_GntR"/>
</dbReference>
<dbReference type="PANTHER" id="PTHR43537:SF39">
    <property type="entry name" value="HTH-TYPE TRANSCRIPTIONAL REGULATOR MCBR"/>
    <property type="match status" value="1"/>
</dbReference>
<dbReference type="SUPFAM" id="SSF48008">
    <property type="entry name" value="GntR ligand-binding domain-like"/>
    <property type="match status" value="1"/>
</dbReference>
<dbReference type="InterPro" id="IPR011711">
    <property type="entry name" value="GntR_C"/>
</dbReference>
<dbReference type="InterPro" id="IPR036390">
    <property type="entry name" value="WH_DNA-bd_sf"/>
</dbReference>
<gene>
    <name evidence="5" type="ORF">GR170_05055</name>
</gene>
<evidence type="ECO:0000313" key="6">
    <source>
        <dbReference type="Proteomes" id="UP000477911"/>
    </source>
</evidence>
<dbReference type="Proteomes" id="UP000477911">
    <property type="component" value="Unassembled WGS sequence"/>
</dbReference>
<organism evidence="5 6">
    <name type="scientific">Pseudooceanicola albus</name>
    <dbReference type="NCBI Taxonomy" id="2692189"/>
    <lineage>
        <taxon>Bacteria</taxon>
        <taxon>Pseudomonadati</taxon>
        <taxon>Pseudomonadota</taxon>
        <taxon>Alphaproteobacteria</taxon>
        <taxon>Rhodobacterales</taxon>
        <taxon>Paracoccaceae</taxon>
        <taxon>Pseudooceanicola</taxon>
    </lineage>
</organism>
<name>A0A6L7G3J6_9RHOB</name>
<dbReference type="InterPro" id="IPR008920">
    <property type="entry name" value="TF_FadR/GntR_C"/>
</dbReference>
<keyword evidence="2" id="KW-0238">DNA-binding</keyword>
<accession>A0A6L7G3J6</accession>
<keyword evidence="3" id="KW-0804">Transcription</keyword>
<evidence type="ECO:0000259" key="4">
    <source>
        <dbReference type="PROSITE" id="PS50949"/>
    </source>
</evidence>
<evidence type="ECO:0000256" key="1">
    <source>
        <dbReference type="ARBA" id="ARBA00023015"/>
    </source>
</evidence>
<evidence type="ECO:0000256" key="3">
    <source>
        <dbReference type="ARBA" id="ARBA00023163"/>
    </source>
</evidence>
<comment type="caution">
    <text evidence="5">The sequence shown here is derived from an EMBL/GenBank/DDBJ whole genome shotgun (WGS) entry which is preliminary data.</text>
</comment>
<dbReference type="Gene3D" id="1.20.120.530">
    <property type="entry name" value="GntR ligand-binding domain-like"/>
    <property type="match status" value="1"/>
</dbReference>
<protein>
    <submittedName>
        <fullName evidence="5">FCD domain-containing protein</fullName>
    </submittedName>
</protein>